<dbReference type="NCBIfam" id="TIGR02937">
    <property type="entry name" value="sigma70-ECF"/>
    <property type="match status" value="1"/>
</dbReference>
<evidence type="ECO:0000256" key="4">
    <source>
        <dbReference type="ARBA" id="ARBA00023125"/>
    </source>
</evidence>
<dbReference type="InterPro" id="IPR014284">
    <property type="entry name" value="RNA_pol_sigma-70_dom"/>
</dbReference>
<dbReference type="InterPro" id="IPR039425">
    <property type="entry name" value="RNA_pol_sigma-70-like"/>
</dbReference>
<evidence type="ECO:0000313" key="9">
    <source>
        <dbReference type="Proteomes" id="UP000292685"/>
    </source>
</evidence>
<name>A0A4Q8AAY8_9MICC</name>
<evidence type="ECO:0000259" key="6">
    <source>
        <dbReference type="Pfam" id="PF04542"/>
    </source>
</evidence>
<evidence type="ECO:0000256" key="2">
    <source>
        <dbReference type="ARBA" id="ARBA00023015"/>
    </source>
</evidence>
<dbReference type="GO" id="GO:0016987">
    <property type="term" value="F:sigma factor activity"/>
    <property type="evidence" value="ECO:0007669"/>
    <property type="project" value="UniProtKB-KW"/>
</dbReference>
<dbReference type="InterPro" id="IPR013324">
    <property type="entry name" value="RNA_pol_sigma_r3/r4-like"/>
</dbReference>
<dbReference type="CDD" id="cd06171">
    <property type="entry name" value="Sigma70_r4"/>
    <property type="match status" value="1"/>
</dbReference>
<dbReference type="SUPFAM" id="SSF88946">
    <property type="entry name" value="Sigma2 domain of RNA polymerase sigma factors"/>
    <property type="match status" value="1"/>
</dbReference>
<protein>
    <submittedName>
        <fullName evidence="8">RNA polymerase sigma-70 factor (ECF subfamily)</fullName>
    </submittedName>
</protein>
<dbReference type="AlphaFoldDB" id="A0A4Q8AAY8"/>
<dbReference type="InterPro" id="IPR013325">
    <property type="entry name" value="RNA_pol_sigma_r2"/>
</dbReference>
<dbReference type="Proteomes" id="UP000292685">
    <property type="component" value="Unassembled WGS sequence"/>
</dbReference>
<gene>
    <name evidence="8" type="ORF">EV380_0801</name>
</gene>
<dbReference type="GO" id="GO:0006352">
    <property type="term" value="P:DNA-templated transcription initiation"/>
    <property type="evidence" value="ECO:0007669"/>
    <property type="project" value="InterPro"/>
</dbReference>
<keyword evidence="2" id="KW-0805">Transcription regulation</keyword>
<dbReference type="InterPro" id="IPR007627">
    <property type="entry name" value="RNA_pol_sigma70_r2"/>
</dbReference>
<dbReference type="Pfam" id="PF08281">
    <property type="entry name" value="Sigma70_r4_2"/>
    <property type="match status" value="1"/>
</dbReference>
<keyword evidence="4" id="KW-0238">DNA-binding</keyword>
<sequence length="198" mass="22561">MNTNLPPPAATPTDEALLRRARTGDGDAYGLLFDRHHQRIFRHALRFVAADQAEDVVAMTFLETWRRRNDVPDDDGRFLPWLIVTASNVARNYTRTERRYRRFLARLPPTPQEPDPALDVAHHVDSHQTSRELSTAFKQLPRKDQAVLTLCVLEELSTVEAGLALGIPVGTVKSRLSRAKRRLADKVPHLHQHLHFSL</sequence>
<evidence type="ECO:0000256" key="3">
    <source>
        <dbReference type="ARBA" id="ARBA00023082"/>
    </source>
</evidence>
<dbReference type="OrthoDB" id="3747638at2"/>
<dbReference type="InterPro" id="IPR036388">
    <property type="entry name" value="WH-like_DNA-bd_sf"/>
</dbReference>
<evidence type="ECO:0000256" key="1">
    <source>
        <dbReference type="ARBA" id="ARBA00010641"/>
    </source>
</evidence>
<evidence type="ECO:0000256" key="5">
    <source>
        <dbReference type="ARBA" id="ARBA00023163"/>
    </source>
</evidence>
<dbReference type="Gene3D" id="1.10.10.10">
    <property type="entry name" value="Winged helix-like DNA-binding domain superfamily/Winged helix DNA-binding domain"/>
    <property type="match status" value="1"/>
</dbReference>
<dbReference type="RefSeq" id="WP_130449507.1">
    <property type="nucleotide sequence ID" value="NZ_SHLA01000001.1"/>
</dbReference>
<dbReference type="EMBL" id="SHLA01000001">
    <property type="protein sequence ID" value="RZU61238.1"/>
    <property type="molecule type" value="Genomic_DNA"/>
</dbReference>
<proteinExistence type="inferred from homology"/>
<dbReference type="SUPFAM" id="SSF88659">
    <property type="entry name" value="Sigma3 and sigma4 domains of RNA polymerase sigma factors"/>
    <property type="match status" value="1"/>
</dbReference>
<dbReference type="GO" id="GO:0003677">
    <property type="term" value="F:DNA binding"/>
    <property type="evidence" value="ECO:0007669"/>
    <property type="project" value="UniProtKB-KW"/>
</dbReference>
<dbReference type="InterPro" id="IPR013249">
    <property type="entry name" value="RNA_pol_sigma70_r4_t2"/>
</dbReference>
<feature type="domain" description="RNA polymerase sigma factor 70 region 4 type 2" evidence="7">
    <location>
        <begin position="131"/>
        <end position="183"/>
    </location>
</feature>
<comment type="caution">
    <text evidence="8">The sequence shown here is derived from an EMBL/GenBank/DDBJ whole genome shotgun (WGS) entry which is preliminary data.</text>
</comment>
<comment type="similarity">
    <text evidence="1">Belongs to the sigma-70 factor family. ECF subfamily.</text>
</comment>
<keyword evidence="5" id="KW-0804">Transcription</keyword>
<dbReference type="PANTHER" id="PTHR43133">
    <property type="entry name" value="RNA POLYMERASE ECF-TYPE SIGMA FACTO"/>
    <property type="match status" value="1"/>
</dbReference>
<evidence type="ECO:0000259" key="7">
    <source>
        <dbReference type="Pfam" id="PF08281"/>
    </source>
</evidence>
<feature type="domain" description="RNA polymerase sigma-70 region 2" evidence="6">
    <location>
        <begin position="32"/>
        <end position="99"/>
    </location>
</feature>
<keyword evidence="9" id="KW-1185">Reference proteome</keyword>
<accession>A0A4Q8AAY8</accession>
<evidence type="ECO:0000313" key="8">
    <source>
        <dbReference type="EMBL" id="RZU61238.1"/>
    </source>
</evidence>
<reference evidence="8 9" key="1">
    <citation type="submission" date="2019-02" db="EMBL/GenBank/DDBJ databases">
        <title>Sequencing the genomes of 1000 actinobacteria strains.</title>
        <authorList>
            <person name="Klenk H.-P."/>
        </authorList>
    </citation>
    <scope>NUCLEOTIDE SEQUENCE [LARGE SCALE GENOMIC DNA]</scope>
    <source>
        <strain evidence="8 9">DSM 17364</strain>
    </source>
</reference>
<dbReference type="PANTHER" id="PTHR43133:SF8">
    <property type="entry name" value="RNA POLYMERASE SIGMA FACTOR HI_1459-RELATED"/>
    <property type="match status" value="1"/>
</dbReference>
<organism evidence="8 9">
    <name type="scientific">Zhihengliuella halotolerans</name>
    <dbReference type="NCBI Taxonomy" id="370736"/>
    <lineage>
        <taxon>Bacteria</taxon>
        <taxon>Bacillati</taxon>
        <taxon>Actinomycetota</taxon>
        <taxon>Actinomycetes</taxon>
        <taxon>Micrococcales</taxon>
        <taxon>Micrococcaceae</taxon>
        <taxon>Zhihengliuella</taxon>
    </lineage>
</organism>
<dbReference type="Pfam" id="PF04542">
    <property type="entry name" value="Sigma70_r2"/>
    <property type="match status" value="1"/>
</dbReference>
<dbReference type="Gene3D" id="1.10.1740.10">
    <property type="match status" value="1"/>
</dbReference>
<keyword evidence="3" id="KW-0731">Sigma factor</keyword>